<reference evidence="1 2" key="1">
    <citation type="journal article" date="2009" name="BMC Genomics">
        <title>Conservation in the face of diversity: multistrain analysis of an intracellular bacterium.</title>
        <authorList>
            <person name="Dark M.J."/>
            <person name="Herndon D.R."/>
            <person name="Kappmeyer L.S."/>
            <person name="Gonzales M.P."/>
            <person name="Nordeen E."/>
            <person name="Palmer G.H."/>
            <person name="Knowles D.P. Jr."/>
            <person name="Brayton K.A."/>
        </authorList>
    </citation>
    <scope>NUCLEOTIDE SEQUENCE [LARGE SCALE GENOMIC DNA]</scope>
    <source>
        <strain evidence="1 2">Florida</strain>
    </source>
</reference>
<organism evidence="1 2">
    <name type="scientific">Anaplasma marginale (strain Florida)</name>
    <dbReference type="NCBI Taxonomy" id="320483"/>
    <lineage>
        <taxon>Bacteria</taxon>
        <taxon>Pseudomonadati</taxon>
        <taxon>Pseudomonadota</taxon>
        <taxon>Alphaproteobacteria</taxon>
        <taxon>Rickettsiales</taxon>
        <taxon>Anaplasmataceae</taxon>
        <taxon>Anaplasma</taxon>
    </lineage>
</organism>
<dbReference type="EMBL" id="CP001079">
    <property type="protein sequence ID" value="ACM49339.1"/>
    <property type="molecule type" value="Genomic_DNA"/>
</dbReference>
<dbReference type="AlphaFoldDB" id="B9KIM7"/>
<name>B9KIM7_ANAMF</name>
<protein>
    <submittedName>
        <fullName evidence="1">Uncharacterized protein</fullName>
    </submittedName>
</protein>
<dbReference type="KEGG" id="amf:AMF_483"/>
<dbReference type="HOGENOM" id="CLU_709116_0_0_5"/>
<accession>B9KIM7</accession>
<keyword evidence="2" id="KW-1185">Reference proteome</keyword>
<sequence>MYPLLKKRSRLCTCSIGGGIMTKLKSVGAGLLILVCGLLAGAYPASRWLAKQVSLSVVDAMRGAGHGVFPVKSVSYEDIEILGIIPRQILLQNFKVDVGGVSVVAESLSLSYDGSDNMFNLALPGGSVQIFGLSPEAEGESGVIECKTSASYSAVFKDSLLLQVLKKLVLRKEATNEVVKFTYSDEAGVSCFDAASGEYVPVYDRAHLSVEDNAPASEDGKQGFAVTLNSEVVRNKSADGSGGLFLQAKGLSLSQLRGSAEAEKALYADIQHIELRSDGFSLLVHGNTSLSESCMLLSPAKCKSDLHFELRGFAEFSKFVSDIVQQTHLGKEQEAVGEVAREVNYMALFEVIIDAIKSVSIAAKDDADTITFTVKSDGNTLTIGTMSFLEFSELVMNKVKEAKIPGL</sequence>
<gene>
    <name evidence="1" type="ordered locus">AMF_483</name>
</gene>
<dbReference type="Proteomes" id="UP000007307">
    <property type="component" value="Chromosome"/>
</dbReference>
<evidence type="ECO:0000313" key="1">
    <source>
        <dbReference type="EMBL" id="ACM49339.1"/>
    </source>
</evidence>
<evidence type="ECO:0000313" key="2">
    <source>
        <dbReference type="Proteomes" id="UP000007307"/>
    </source>
</evidence>
<proteinExistence type="predicted"/>
<dbReference type="STRING" id="320483.AMF_483"/>